<dbReference type="VEuPathDB" id="ToxoDB:EAH_00067600"/>
<dbReference type="RefSeq" id="XP_013247945.1">
    <property type="nucleotide sequence ID" value="XM_013392491.1"/>
</dbReference>
<dbReference type="OrthoDB" id="347587at2759"/>
<name>U6GRH1_EIMAC</name>
<evidence type="ECO:0000313" key="2">
    <source>
        <dbReference type="Proteomes" id="UP000018050"/>
    </source>
</evidence>
<dbReference type="GeneID" id="25274830"/>
<proteinExistence type="predicted"/>
<accession>U6GRH1</accession>
<sequence length="91" mass="10705">MKTLSRPDIILRDEKRKTMTKAYMAVAYEDYKKNSLGTVRIDKEEKYQIFKTHYGKRDYRKTVETLVYGSLGVIAQEKKKVLSQEHGISEE</sequence>
<keyword evidence="2" id="KW-1185">Reference proteome</keyword>
<dbReference type="Proteomes" id="UP000018050">
    <property type="component" value="Unassembled WGS sequence"/>
</dbReference>
<evidence type="ECO:0000313" key="1">
    <source>
        <dbReference type="EMBL" id="CDI82785.1"/>
    </source>
</evidence>
<dbReference type="AlphaFoldDB" id="U6GRH1"/>
<organism evidence="1 2">
    <name type="scientific">Eimeria acervulina</name>
    <name type="common">Coccidian parasite</name>
    <dbReference type="NCBI Taxonomy" id="5801"/>
    <lineage>
        <taxon>Eukaryota</taxon>
        <taxon>Sar</taxon>
        <taxon>Alveolata</taxon>
        <taxon>Apicomplexa</taxon>
        <taxon>Conoidasida</taxon>
        <taxon>Coccidia</taxon>
        <taxon>Eucoccidiorida</taxon>
        <taxon>Eimeriorina</taxon>
        <taxon>Eimeriidae</taxon>
        <taxon>Eimeria</taxon>
    </lineage>
</organism>
<reference evidence="1" key="1">
    <citation type="submission" date="2013-10" db="EMBL/GenBank/DDBJ databases">
        <title>Genomic analysis of the causative agents of coccidiosis in chickens.</title>
        <authorList>
            <person name="Reid A.J."/>
            <person name="Blake D."/>
            <person name="Billington K."/>
            <person name="Browne H."/>
            <person name="Dunn M."/>
            <person name="Hung S."/>
            <person name="Kawahara F."/>
            <person name="Miranda-Saavedra D."/>
            <person name="Mourier T."/>
            <person name="Nagra H."/>
            <person name="Otto T.D."/>
            <person name="Rawlings N."/>
            <person name="Sanchez A."/>
            <person name="Sanders M."/>
            <person name="Subramaniam C."/>
            <person name="Tay Y."/>
            <person name="Dear P."/>
            <person name="Doerig C."/>
            <person name="Gruber A."/>
            <person name="Parkinson J."/>
            <person name="Shirley M."/>
            <person name="Wan K.L."/>
            <person name="Berriman M."/>
            <person name="Tomley F."/>
            <person name="Pain A."/>
        </authorList>
    </citation>
    <scope>NUCLEOTIDE SEQUENCE</scope>
    <source>
        <strain evidence="1">Houghton</strain>
    </source>
</reference>
<dbReference type="EMBL" id="HG672755">
    <property type="protein sequence ID" value="CDI82785.1"/>
    <property type="molecule type" value="Genomic_DNA"/>
</dbReference>
<gene>
    <name evidence="1" type="ORF">EAH_00067600</name>
</gene>
<reference evidence="1" key="2">
    <citation type="submission" date="2013-10" db="EMBL/GenBank/DDBJ databases">
        <authorList>
            <person name="Aslett M."/>
        </authorList>
    </citation>
    <scope>NUCLEOTIDE SEQUENCE</scope>
    <source>
        <strain evidence="1">Houghton</strain>
    </source>
</reference>
<protein>
    <submittedName>
        <fullName evidence="1">Uncharacterized protein</fullName>
    </submittedName>
</protein>